<accession>A0A4Z2I7Q8</accession>
<reference evidence="2 3" key="1">
    <citation type="submission" date="2019-03" db="EMBL/GenBank/DDBJ databases">
        <title>First draft genome of Liparis tanakae, snailfish: a comprehensive survey of snailfish specific genes.</title>
        <authorList>
            <person name="Kim W."/>
            <person name="Song I."/>
            <person name="Jeong J.-H."/>
            <person name="Kim D."/>
            <person name="Kim S."/>
            <person name="Ryu S."/>
            <person name="Song J.Y."/>
            <person name="Lee S.K."/>
        </authorList>
    </citation>
    <scope>NUCLEOTIDE SEQUENCE [LARGE SCALE GENOMIC DNA]</scope>
    <source>
        <tissue evidence="2">Muscle</tissue>
    </source>
</reference>
<sequence length="130" mass="14663">MLICKTHSRAVLQVQIKLCLAGGDVEQPTAVQLALEGSKKQPGNNTDKKDKTRQPRDQITVHRNRNDNRLRIDVTERKGYKEQHDLVVVDRSDESDDGDEQQEDAHCDDPPDDVDAGHQAEALPPCRHSY</sequence>
<gene>
    <name evidence="2" type="ORF">EYF80_016517</name>
</gene>
<organism evidence="2 3">
    <name type="scientific">Liparis tanakae</name>
    <name type="common">Tanaka's snailfish</name>
    <dbReference type="NCBI Taxonomy" id="230148"/>
    <lineage>
        <taxon>Eukaryota</taxon>
        <taxon>Metazoa</taxon>
        <taxon>Chordata</taxon>
        <taxon>Craniata</taxon>
        <taxon>Vertebrata</taxon>
        <taxon>Euteleostomi</taxon>
        <taxon>Actinopterygii</taxon>
        <taxon>Neopterygii</taxon>
        <taxon>Teleostei</taxon>
        <taxon>Neoteleostei</taxon>
        <taxon>Acanthomorphata</taxon>
        <taxon>Eupercaria</taxon>
        <taxon>Perciformes</taxon>
        <taxon>Cottioidei</taxon>
        <taxon>Cottales</taxon>
        <taxon>Liparidae</taxon>
        <taxon>Liparis</taxon>
    </lineage>
</organism>
<proteinExistence type="predicted"/>
<protein>
    <submittedName>
        <fullName evidence="2">Uncharacterized protein</fullName>
    </submittedName>
</protein>
<feature type="region of interest" description="Disordered" evidence="1">
    <location>
        <begin position="33"/>
        <end position="130"/>
    </location>
</feature>
<evidence type="ECO:0000256" key="1">
    <source>
        <dbReference type="SAM" id="MobiDB-lite"/>
    </source>
</evidence>
<name>A0A4Z2I7Q8_9TELE</name>
<evidence type="ECO:0000313" key="2">
    <source>
        <dbReference type="EMBL" id="TNN73354.1"/>
    </source>
</evidence>
<feature type="compositionally biased region" description="Acidic residues" evidence="1">
    <location>
        <begin position="93"/>
        <end position="102"/>
    </location>
</feature>
<dbReference type="Proteomes" id="UP000314294">
    <property type="component" value="Unassembled WGS sequence"/>
</dbReference>
<dbReference type="EMBL" id="SRLO01000126">
    <property type="protein sequence ID" value="TNN73354.1"/>
    <property type="molecule type" value="Genomic_DNA"/>
</dbReference>
<feature type="compositionally biased region" description="Basic and acidic residues" evidence="1">
    <location>
        <begin position="46"/>
        <end position="92"/>
    </location>
</feature>
<keyword evidence="3" id="KW-1185">Reference proteome</keyword>
<dbReference type="AlphaFoldDB" id="A0A4Z2I7Q8"/>
<comment type="caution">
    <text evidence="2">The sequence shown here is derived from an EMBL/GenBank/DDBJ whole genome shotgun (WGS) entry which is preliminary data.</text>
</comment>
<evidence type="ECO:0000313" key="3">
    <source>
        <dbReference type="Proteomes" id="UP000314294"/>
    </source>
</evidence>